<feature type="signal peptide" evidence="1">
    <location>
        <begin position="1"/>
        <end position="19"/>
    </location>
</feature>
<dbReference type="Proteomes" id="UP000679126">
    <property type="component" value="Unassembled WGS sequence"/>
</dbReference>
<feature type="chain" id="PRO_5045323677" evidence="1">
    <location>
        <begin position="20"/>
        <end position="152"/>
    </location>
</feature>
<dbReference type="RefSeq" id="WP_209146402.1">
    <property type="nucleotide sequence ID" value="NZ_JAGHKP010000002.1"/>
</dbReference>
<feature type="domain" description="DUF2059" evidence="2">
    <location>
        <begin position="74"/>
        <end position="130"/>
    </location>
</feature>
<keyword evidence="4" id="KW-1185">Reference proteome</keyword>
<organism evidence="3 4">
    <name type="scientific">Chitinophaga chungangae</name>
    <dbReference type="NCBI Taxonomy" id="2821488"/>
    <lineage>
        <taxon>Bacteria</taxon>
        <taxon>Pseudomonadati</taxon>
        <taxon>Bacteroidota</taxon>
        <taxon>Chitinophagia</taxon>
        <taxon>Chitinophagales</taxon>
        <taxon>Chitinophagaceae</taxon>
        <taxon>Chitinophaga</taxon>
    </lineage>
</organism>
<comment type="caution">
    <text evidence="3">The sequence shown here is derived from an EMBL/GenBank/DDBJ whole genome shotgun (WGS) entry which is preliminary data.</text>
</comment>
<dbReference type="EMBL" id="JAGHKP010000002">
    <property type="protein sequence ID" value="MBO9153438.1"/>
    <property type="molecule type" value="Genomic_DNA"/>
</dbReference>
<reference evidence="4" key="1">
    <citation type="submission" date="2021-03" db="EMBL/GenBank/DDBJ databases">
        <title>Assistant Professor.</title>
        <authorList>
            <person name="Huq M.A."/>
        </authorList>
    </citation>
    <scope>NUCLEOTIDE SEQUENCE [LARGE SCALE GENOMIC DNA]</scope>
    <source>
        <strain evidence="4">MAH-28</strain>
    </source>
</reference>
<name>A0ABS3YFJ0_9BACT</name>
<gene>
    <name evidence="3" type="ORF">J7I43_14515</name>
</gene>
<sequence>MKKIVTMLACLFLAQAVFSQTRPTPEKVKELMQLTGAANLGIQMMNNMIVEFRKLAPHVDSTFWQDFMKEVDVDEMENMVIPVYQQHFTAADVDGLIAFYRSELGRKMVSKLPLVTQECYKIGQQYGEKLGKRVVERLKAEGIDLKKEGAPL</sequence>
<keyword evidence="1" id="KW-0732">Signal</keyword>
<dbReference type="InterPro" id="IPR018637">
    <property type="entry name" value="DUF2059"/>
</dbReference>
<evidence type="ECO:0000313" key="3">
    <source>
        <dbReference type="EMBL" id="MBO9153438.1"/>
    </source>
</evidence>
<evidence type="ECO:0000313" key="4">
    <source>
        <dbReference type="Proteomes" id="UP000679126"/>
    </source>
</evidence>
<evidence type="ECO:0000259" key="2">
    <source>
        <dbReference type="Pfam" id="PF09832"/>
    </source>
</evidence>
<proteinExistence type="predicted"/>
<dbReference type="Pfam" id="PF09832">
    <property type="entry name" value="DUF2059"/>
    <property type="match status" value="1"/>
</dbReference>
<protein>
    <submittedName>
        <fullName evidence="3">DUF2059 domain-containing protein</fullName>
    </submittedName>
</protein>
<accession>A0ABS3YFJ0</accession>
<evidence type="ECO:0000256" key="1">
    <source>
        <dbReference type="SAM" id="SignalP"/>
    </source>
</evidence>